<proteinExistence type="predicted"/>
<dbReference type="Proteomes" id="UP000315037">
    <property type="component" value="Unassembled WGS sequence"/>
</dbReference>
<dbReference type="AlphaFoldDB" id="A0A506UQJ2"/>
<sequence length="1084" mass="119779">MAACLPDLSASPPLWEAFDGGWFRARYRPVLSPSEAQESDEALQAAWQREPTRSPNRYFDEVWYLRRYPNVRREVGKDRIFESGFQHYREVGYQRCAPHWLFSEADYWGRNPDLVPLQLAKEGWRNGYDHFLKLGDFQERSGHAFFSPQIFLQDCLKHGVTIDLEQGLFTQFLAWPSQEEAGGKAGAELSQRRTSWYFNPQWYLERYPEVAQLIAEGRYHSPLHHYLTNETPAAFDPDPDFSEKWYLETFPDVQEAIFQGAFRNGFAHFLQAGVREGRPPCPAVDLQAFIQQPSFPVRLARSGLADAFALWVREREEGDVPATRVEISPAAAQALAVRQAEVLMPTVARSPLVFRDWFPSHGARPALSVIVLSQGDYLSTVASLAALKEQDLRNVQVIVASAGNRAEKEVLAATTRGVTLVYPPVGGVHSPLGLIKAGTEQALSDNLVLLQAGYRFFPDALAPIFRALERGESGGGRVLGPDLQVLEAGASLWRDGHITPRNRETLPEEELTLPGTVDLFCQGVMFAPKARLSQALERAGQMWAGEYPFPLLSAALAESGQALSYVADGVVQAMVLPPENLPAEASEAIRAYFPLFLSRQPLQPAARDSSPPTGAHHPHVRKRRSMLILCEQLPQSLKGGSSRKLLRRLRLLQADGWAVEVAGLNPVTGQGLAKALDFPGNVRLYDGIGSVQDFLQSRKDVSLVWFCGTAAVERAAPALQALGLEARCVLETENLKGQGLQAMEDYLRRRVGLQDDRARLAVETRAELHNAWLCQAVVCSDREQTTLLQQLGYDAFQLEDVPPETEVSPAQPVGWEARDGLLFALPVHEAGDAGHDALNWFCLEVLPHLQKVLGREVPVYIGSYRNPTVALEDYGRFGAITGLQGTALPEELLKRCRVVIAPGRVVSAQVGELVEAASAGVPIVTTPQLAQRMGWEAERECKIGSQDEGADFARKILALYQDEREWQALSAGARRWARDRKASQTVTRQLETVLATVMEQKPSPRQALAVTPAPAERAFAPAPLRLGKKQPSAPAESQALAAELPGEQEGEIEEEVEIIPPRRLGVSLAEGWQNGRAAGKKKPS</sequence>
<reference evidence="2 3" key="1">
    <citation type="submission" date="2019-03" db="EMBL/GenBank/DDBJ databases">
        <title>The complete genome sequence of Neokomagataea sp. Jb2 NBRC113641.</title>
        <authorList>
            <person name="Chua K.-O."/>
            <person name="Chan K.-G."/>
            <person name="See-Too W.-S."/>
        </authorList>
    </citation>
    <scope>NUCLEOTIDE SEQUENCE [LARGE SCALE GENOMIC DNA]</scope>
    <source>
        <strain evidence="2 3">Jb2</strain>
    </source>
</reference>
<name>A0A506UQJ2_9PROT</name>
<evidence type="ECO:0000313" key="3">
    <source>
        <dbReference type="Proteomes" id="UP000315037"/>
    </source>
</evidence>
<dbReference type="GO" id="GO:0016740">
    <property type="term" value="F:transferase activity"/>
    <property type="evidence" value="ECO:0007669"/>
    <property type="project" value="UniProtKB-KW"/>
</dbReference>
<comment type="caution">
    <text evidence="2">The sequence shown here is derived from an EMBL/GenBank/DDBJ whole genome shotgun (WGS) entry which is preliminary data.</text>
</comment>
<feature type="compositionally biased region" description="Acidic residues" evidence="1">
    <location>
        <begin position="1046"/>
        <end position="1057"/>
    </location>
</feature>
<evidence type="ECO:0000256" key="1">
    <source>
        <dbReference type="SAM" id="MobiDB-lite"/>
    </source>
</evidence>
<dbReference type="Gene3D" id="3.40.50.2000">
    <property type="entry name" value="Glycogen Phosphorylase B"/>
    <property type="match status" value="1"/>
</dbReference>
<gene>
    <name evidence="2" type="ORF">E3202_01190</name>
</gene>
<evidence type="ECO:0000313" key="2">
    <source>
        <dbReference type="EMBL" id="TPW35617.1"/>
    </source>
</evidence>
<dbReference type="SUPFAM" id="SSF53756">
    <property type="entry name" value="UDP-Glycosyltransferase/glycogen phosphorylase"/>
    <property type="match status" value="1"/>
</dbReference>
<dbReference type="RefSeq" id="WP_165600106.1">
    <property type="nucleotide sequence ID" value="NZ_SORZ01000001.1"/>
</dbReference>
<dbReference type="EMBL" id="SORZ01000001">
    <property type="protein sequence ID" value="TPW35617.1"/>
    <property type="molecule type" value="Genomic_DNA"/>
</dbReference>
<organism evidence="2 3">
    <name type="scientific">Oecophyllibacter saccharovorans</name>
    <dbReference type="NCBI Taxonomy" id="2558360"/>
    <lineage>
        <taxon>Bacteria</taxon>
        <taxon>Pseudomonadati</taxon>
        <taxon>Pseudomonadota</taxon>
        <taxon>Alphaproteobacteria</taxon>
        <taxon>Acetobacterales</taxon>
        <taxon>Acetobacteraceae</taxon>
        <taxon>Oecophyllibacter</taxon>
    </lineage>
</organism>
<protein>
    <submittedName>
        <fullName evidence="2">Glycosyltransferase</fullName>
    </submittedName>
</protein>
<keyword evidence="3" id="KW-1185">Reference proteome</keyword>
<feature type="region of interest" description="Disordered" evidence="1">
    <location>
        <begin position="1026"/>
        <end position="1058"/>
    </location>
</feature>
<keyword evidence="2" id="KW-0808">Transferase</keyword>
<accession>A0A506UQJ2</accession>